<dbReference type="EMBL" id="JAKWJU010000002">
    <property type="protein sequence ID" value="MCH6160548.1"/>
    <property type="molecule type" value="Genomic_DNA"/>
</dbReference>
<evidence type="ECO:0000313" key="1">
    <source>
        <dbReference type="EMBL" id="MCH6160548.1"/>
    </source>
</evidence>
<reference evidence="1" key="1">
    <citation type="submission" date="2022-03" db="EMBL/GenBank/DDBJ databases">
        <authorList>
            <person name="Santos J.D.N."/>
            <person name="Kallscheuer N."/>
            <person name="Jogler C."/>
            <person name="Lage O.M."/>
        </authorList>
    </citation>
    <scope>NUCLEOTIDE SEQUENCE</scope>
    <source>
        <strain evidence="1">M600PL45_2</strain>
    </source>
</reference>
<comment type="caution">
    <text evidence="1">The sequence shown here is derived from an EMBL/GenBank/DDBJ whole genome shotgun (WGS) entry which is preliminary data.</text>
</comment>
<keyword evidence="2" id="KW-1185">Reference proteome</keyword>
<proteinExistence type="predicted"/>
<name>A0ABS9SW90_9ACTN</name>
<protein>
    <submittedName>
        <fullName evidence="1">Uncharacterized protein</fullName>
    </submittedName>
</protein>
<dbReference type="Proteomes" id="UP001166784">
    <property type="component" value="Unassembled WGS sequence"/>
</dbReference>
<organism evidence="1 2">
    <name type="scientific">Streptomyces marispadix</name>
    <dbReference type="NCBI Taxonomy" id="2922868"/>
    <lineage>
        <taxon>Bacteria</taxon>
        <taxon>Bacillati</taxon>
        <taxon>Actinomycetota</taxon>
        <taxon>Actinomycetes</taxon>
        <taxon>Kitasatosporales</taxon>
        <taxon>Streptomycetaceae</taxon>
        <taxon>Streptomyces</taxon>
    </lineage>
</organism>
<sequence>MISVLALTGSGLRIVYIQRRRGSMYRLRSGSELGWAYPLDQLSWIRKCAGKNVEFGFPDGSWTTLVVHTDEELQQYFPSMLPETAGVPW</sequence>
<dbReference type="RefSeq" id="WP_241058603.1">
    <property type="nucleotide sequence ID" value="NZ_JAKWJU010000002.1"/>
</dbReference>
<reference evidence="1" key="2">
    <citation type="journal article" date="2023" name="Int. J. Syst. Evol. Microbiol.">
        <title>Streptomyces marispadix sp. nov., isolated from marine beach sediment of the Northern Coast of Portugal.</title>
        <authorList>
            <person name="dos Santos J.D.N."/>
            <person name="Vitorino I.R."/>
            <person name="Kallscheuer N."/>
            <person name="Srivastava A."/>
            <person name="Krautwurst S."/>
            <person name="Marz M."/>
            <person name="Jogler C."/>
            <person name="Lobo Da Cunha A."/>
            <person name="Catita J."/>
            <person name="Goncalves H."/>
            <person name="Gonzalez I."/>
            <person name="Reyes F."/>
            <person name="Lage O.M."/>
        </authorList>
    </citation>
    <scope>NUCLEOTIDE SEQUENCE</scope>
    <source>
        <strain evidence="1">M600PL45_2</strain>
    </source>
</reference>
<accession>A0ABS9SW90</accession>
<evidence type="ECO:0000313" key="2">
    <source>
        <dbReference type="Proteomes" id="UP001166784"/>
    </source>
</evidence>
<gene>
    <name evidence="1" type="ORF">MMA15_09025</name>
</gene>